<dbReference type="AlphaFoldDB" id="A0A1I6D4Y2"/>
<dbReference type="Proteomes" id="UP000199584">
    <property type="component" value="Unassembled WGS sequence"/>
</dbReference>
<name>A0A1I6D4Y2_9FIRM</name>
<dbReference type="EMBL" id="FOYM01000005">
    <property type="protein sequence ID" value="SFR00556.1"/>
    <property type="molecule type" value="Genomic_DNA"/>
</dbReference>
<accession>A0A1I6D4Y2</accession>
<dbReference type="STRING" id="39060.SAMN05660706_105133"/>
<sequence length="476" mass="55331">MQSFGKDFFSLIPENLFSVFSRSLKEVYVDLLFLVYREYKKRIYTLSREHVIELFTEYLESMGELAWQVEEEGDWEDAAKSARERAFQLLRRLLDTGWLNLEPESDYTFRISIPDYAIVILEAMNKIRTGYRVEFKGRILSIYQNLTGSEWFSYIALQQAYESTRELIDGLKSLNHSIKNYTEKLLETEDVRAILSQIFDEYQTKVLGAQYYRLKTSEHISKYRIGILKRIREWNSNRAEIVNQAGIMVQEKRAPDRVTAENMLYEWVEYIESSFGQEMDRLLGEIDRRNARYARSAADRLRFKLHQGRGAGQHIFTVLAYLGQLAKGSGEKSLAPEEVARSIALFPQTVVDSQSLRKPPAARQAHNPQLLRVFSVPDEIRREKLFQFGSRVAEEVTVEQINNYVDSLLDEQDVCPLERVPLENRNQWVKLIYIILYSQSPGAGYRLEGKRGETVAIKGGTVEVPNLVIKRKEKKS</sequence>
<dbReference type="Pfam" id="PF18982">
    <property type="entry name" value="JetA"/>
    <property type="match status" value="1"/>
</dbReference>
<dbReference type="InterPro" id="IPR043773">
    <property type="entry name" value="JetA"/>
</dbReference>
<evidence type="ECO:0000313" key="2">
    <source>
        <dbReference type="Proteomes" id="UP000199584"/>
    </source>
</evidence>
<gene>
    <name evidence="1" type="ORF">SAMN05660706_105133</name>
</gene>
<proteinExistence type="predicted"/>
<evidence type="ECO:0000313" key="1">
    <source>
        <dbReference type="EMBL" id="SFR00556.1"/>
    </source>
</evidence>
<organism evidence="1 2">
    <name type="scientific">Desulfoscipio geothermicus DSM 3669</name>
    <dbReference type="NCBI Taxonomy" id="1121426"/>
    <lineage>
        <taxon>Bacteria</taxon>
        <taxon>Bacillati</taxon>
        <taxon>Bacillota</taxon>
        <taxon>Clostridia</taxon>
        <taxon>Eubacteriales</taxon>
        <taxon>Desulfallaceae</taxon>
        <taxon>Desulfoscipio</taxon>
    </lineage>
</organism>
<reference evidence="2" key="1">
    <citation type="submission" date="2016-10" db="EMBL/GenBank/DDBJ databases">
        <authorList>
            <person name="Varghese N."/>
            <person name="Submissions S."/>
        </authorList>
    </citation>
    <scope>NUCLEOTIDE SEQUENCE [LARGE SCALE GENOMIC DNA]</scope>
    <source>
        <strain evidence="2">DSM 3669</strain>
    </source>
</reference>
<evidence type="ECO:0008006" key="3">
    <source>
        <dbReference type="Google" id="ProtNLM"/>
    </source>
</evidence>
<keyword evidence="2" id="KW-1185">Reference proteome</keyword>
<protein>
    <recommendedName>
        <fullName evidence="3">TIGR02677 family protein</fullName>
    </recommendedName>
</protein>